<name>A0A8C9AE38_PROSS</name>
<protein>
    <recommendedName>
        <fullName evidence="2">Calcium-activated chloride channel N-terminal domain-containing protein</fullName>
    </recommendedName>
</protein>
<sequence>MGFSVNVILFLALYFLPRVKSSMVSLSNNGYDGIVIAINPSVPEDEKLIQNIKEMVTEASTYLFHATQRRAYFRNVSILIPMTWKSKSEYLMPKQESYDQADVIIANPYLKYGDDPYTLQYGQCGEKGQYIHFTPNFLLTNNLPMYGPRGRVFVHEWAHLRWGVFDEYNMDRPFYISRKNTIEATRCSTHITGTNVVFKECNGGSCITRPCRHDSQTGLYEAKCTFIPDKSQTAKESIMFMQNLDSVSNFYLKIL</sequence>
<keyword evidence="1" id="KW-0732">Signal</keyword>
<dbReference type="Ensembl" id="ENSPSMT00000036084.1">
    <property type="protein sequence ID" value="ENSPSMP00000031271.1"/>
    <property type="gene ID" value="ENSPSMG00000021691.1"/>
</dbReference>
<dbReference type="InterPro" id="IPR013642">
    <property type="entry name" value="CLCA_N"/>
</dbReference>
<evidence type="ECO:0000256" key="1">
    <source>
        <dbReference type="SAM" id="SignalP"/>
    </source>
</evidence>
<keyword evidence="4" id="KW-1185">Reference proteome</keyword>
<organism evidence="3 4">
    <name type="scientific">Prolemur simus</name>
    <name type="common">Greater bamboo lemur</name>
    <name type="synonym">Hapalemur simus</name>
    <dbReference type="NCBI Taxonomy" id="1328070"/>
    <lineage>
        <taxon>Eukaryota</taxon>
        <taxon>Metazoa</taxon>
        <taxon>Chordata</taxon>
        <taxon>Craniata</taxon>
        <taxon>Vertebrata</taxon>
        <taxon>Euteleostomi</taxon>
        <taxon>Mammalia</taxon>
        <taxon>Eutheria</taxon>
        <taxon>Euarchontoglires</taxon>
        <taxon>Primates</taxon>
        <taxon>Strepsirrhini</taxon>
        <taxon>Lemuriformes</taxon>
        <taxon>Lemuridae</taxon>
        <taxon>Prolemur</taxon>
    </lineage>
</organism>
<dbReference type="AlphaFoldDB" id="A0A8C9AE38"/>
<accession>A0A8C9AE38</accession>
<feature type="domain" description="Calcium-activated chloride channel N-terminal" evidence="2">
    <location>
        <begin position="24"/>
        <end position="250"/>
    </location>
</feature>
<evidence type="ECO:0000313" key="4">
    <source>
        <dbReference type="Proteomes" id="UP000694414"/>
    </source>
</evidence>
<proteinExistence type="predicted"/>
<evidence type="ECO:0000259" key="2">
    <source>
        <dbReference type="Pfam" id="PF08434"/>
    </source>
</evidence>
<evidence type="ECO:0000313" key="3">
    <source>
        <dbReference type="Ensembl" id="ENSPSMP00000031271.1"/>
    </source>
</evidence>
<dbReference type="GeneTree" id="ENSGT00940000157555"/>
<reference evidence="3" key="1">
    <citation type="submission" date="2025-08" db="UniProtKB">
        <authorList>
            <consortium name="Ensembl"/>
        </authorList>
    </citation>
    <scope>IDENTIFICATION</scope>
</reference>
<reference evidence="3" key="2">
    <citation type="submission" date="2025-09" db="UniProtKB">
        <authorList>
            <consortium name="Ensembl"/>
        </authorList>
    </citation>
    <scope>IDENTIFICATION</scope>
</reference>
<dbReference type="Pfam" id="PF08434">
    <property type="entry name" value="CLCA"/>
    <property type="match status" value="1"/>
</dbReference>
<feature type="signal peptide" evidence="1">
    <location>
        <begin position="1"/>
        <end position="21"/>
    </location>
</feature>
<dbReference type="Proteomes" id="UP000694414">
    <property type="component" value="Unplaced"/>
</dbReference>
<feature type="chain" id="PRO_5034306002" description="Calcium-activated chloride channel N-terminal domain-containing protein" evidence="1">
    <location>
        <begin position="22"/>
        <end position="255"/>
    </location>
</feature>